<accession>A0A6J4UCG7</accession>
<proteinExistence type="predicted"/>
<sequence>METYNIYMDETPAGGLDTEDEGVEVEFRVVPNGSDDGDPENNAVLAGLDLVDLINLRDALQQEIDNYALTALEAEATAAESGEEE</sequence>
<evidence type="ECO:0000256" key="1">
    <source>
        <dbReference type="SAM" id="Coils"/>
    </source>
</evidence>
<feature type="coiled-coil region" evidence="1">
    <location>
        <begin position="50"/>
        <end position="77"/>
    </location>
</feature>
<reference evidence="2" key="1">
    <citation type="submission" date="2020-02" db="EMBL/GenBank/DDBJ databases">
        <authorList>
            <person name="Meier V. D."/>
        </authorList>
    </citation>
    <scope>NUCLEOTIDE SEQUENCE</scope>
    <source>
        <strain evidence="2">AVDCRST_MAG33</strain>
    </source>
</reference>
<dbReference type="EMBL" id="CADCWK010000038">
    <property type="protein sequence ID" value="CAA9546178.1"/>
    <property type="molecule type" value="Genomic_DNA"/>
</dbReference>
<protein>
    <submittedName>
        <fullName evidence="2">Uncharacterized protein</fullName>
    </submittedName>
</protein>
<evidence type="ECO:0000313" key="2">
    <source>
        <dbReference type="EMBL" id="CAA9546178.1"/>
    </source>
</evidence>
<organism evidence="2">
    <name type="scientific">uncultured Thermomicrobiales bacterium</name>
    <dbReference type="NCBI Taxonomy" id="1645740"/>
    <lineage>
        <taxon>Bacteria</taxon>
        <taxon>Pseudomonadati</taxon>
        <taxon>Thermomicrobiota</taxon>
        <taxon>Thermomicrobia</taxon>
        <taxon>Thermomicrobiales</taxon>
        <taxon>environmental samples</taxon>
    </lineage>
</organism>
<name>A0A6J4UCG7_9BACT</name>
<dbReference type="AlphaFoldDB" id="A0A6J4UCG7"/>
<gene>
    <name evidence="2" type="ORF">AVDCRST_MAG33-478</name>
</gene>
<keyword evidence="1" id="KW-0175">Coiled coil</keyword>